<keyword evidence="9" id="KW-1185">Reference proteome</keyword>
<gene>
    <name evidence="8" type="ORF">CLV84_4290</name>
</gene>
<dbReference type="InterPro" id="IPR050953">
    <property type="entry name" value="N4_N6_ade-DNA_methylase"/>
</dbReference>
<dbReference type="Proteomes" id="UP000237662">
    <property type="component" value="Unassembled WGS sequence"/>
</dbReference>
<evidence type="ECO:0000256" key="1">
    <source>
        <dbReference type="ARBA" id="ARBA00011900"/>
    </source>
</evidence>
<dbReference type="GO" id="GO:0009307">
    <property type="term" value="P:DNA restriction-modification system"/>
    <property type="evidence" value="ECO:0007669"/>
    <property type="project" value="UniProtKB-KW"/>
</dbReference>
<evidence type="ECO:0000313" key="8">
    <source>
        <dbReference type="EMBL" id="PPK83918.1"/>
    </source>
</evidence>
<dbReference type="GO" id="GO:0009035">
    <property type="term" value="F:type I site-specific deoxyribonuclease activity"/>
    <property type="evidence" value="ECO:0007669"/>
    <property type="project" value="UniProtKB-EC"/>
</dbReference>
<keyword evidence="4" id="KW-0949">S-adenosyl-L-methionine</keyword>
<dbReference type="Pfam" id="PF07669">
    <property type="entry name" value="Eco57I"/>
    <property type="match status" value="1"/>
</dbReference>
<feature type="domain" description="Type II methyltransferase M.TaqI-like" evidence="7">
    <location>
        <begin position="456"/>
        <end position="653"/>
    </location>
</feature>
<dbReference type="InterPro" id="IPR011639">
    <property type="entry name" value="MethylTrfase_TaqI-like_dom"/>
</dbReference>
<sequence>MSTTQTREEGRRLVLELVQAFESGRAAFTKNDYKEAQLRSDFLNPFLKALGWDVENEAHASQFFRTVLQEESIDVEEGAGDTRKKNPDYTLRVNGKRELFLEAKKARIDILTAKSPAFQTRRYGWSAGLRASVLTNFDQLVIYDCNYRPDAADGAQVARYQTFSYTEYGDRFDEIYDILSYEAVTAGSITKVFEATDHERIGFDEFFLRQIQGWRHQLAQNILSNNPGLSTLQLNFLVQSLINRIVFLRICEDREIEERDVLKNITSYEELKALFVQSDKRYNSGLFDFVEDKISLGITISPETLIDIFSQLYFPNSPYDFAVVDSSILSQIYERFLSQKIAILPEQGMVEIIDDEQVVASNGVVPTPSFIVDEIVKTTLTPLVEGKSLEELRSLKIADICCGSGTFLIGAYNFLLRAYAHAADEGGINDPAVVREDQFGTRHLTLNAKREIVLRNLWGVDFNRYAVEVARFSLLLKILEDEEAASVDHFIATSKNKALPSLSDNIKSGNSLVGSDYYAFDERVLTDEALLFKINPLEWADEFEFLASEGGGFDAIIGNPPYVRIQNLQQFFGEEVRYYRKSKPGFITASENNIDKYYLFIEKALQLIKAGGLLGYIVPNKFFVLTAGKKLRKYIRDNSSIADITHFGVTQVFAGKSTYTAILVLQKSDRERFRFRRVNQEKALSSILASPAIEYDNAGFGADPWVFISEEAKAVFETVQNAGTAPLKEVAEVSVGVQTSADSIYILTNFTVEGELTSFTQSGKDWQIETAILRDCFYDVSFGLFDKPVANAKMIYPYEEDGGGMSVIQEDDLEARFPRCRAYLLSHKETLEKRSISGGKKDLQTWYQYGRSQSLGKFDDAEKLIWSVLAQEPPYGYDSHNVLFTGGGNGPYYALISTSEYSIFYLLGILAHPVIEAIVKAGASEFRGAYYSHGKQFLKELPIKTINFDDPDEKAKHDAIRDVTQQLVEGKQRIKETHPANAALMRRQTHLHKRLLSLVNQLYGLSDQQTQSIVDGGAFMVESADDDE</sequence>
<reference evidence="8 9" key="1">
    <citation type="submission" date="2018-02" db="EMBL/GenBank/DDBJ databases">
        <title>Genomic Encyclopedia of Archaeal and Bacterial Type Strains, Phase II (KMG-II): from individual species to whole genera.</title>
        <authorList>
            <person name="Goeker M."/>
        </authorList>
    </citation>
    <scope>NUCLEOTIDE SEQUENCE [LARGE SCALE GENOMIC DNA]</scope>
    <source>
        <strain evidence="8 9">DSM 29526</strain>
    </source>
</reference>
<dbReference type="GO" id="GO:0032259">
    <property type="term" value="P:methylation"/>
    <property type="evidence" value="ECO:0007669"/>
    <property type="project" value="UniProtKB-KW"/>
</dbReference>
<protein>
    <recommendedName>
        <fullName evidence="1">site-specific DNA-methyltransferase (adenine-specific)</fullName>
        <ecNumber evidence="1">2.1.1.72</ecNumber>
    </recommendedName>
</protein>
<evidence type="ECO:0000256" key="3">
    <source>
        <dbReference type="ARBA" id="ARBA00022679"/>
    </source>
</evidence>
<keyword evidence="2 8" id="KW-0489">Methyltransferase</keyword>
<dbReference type="PROSITE" id="PS00092">
    <property type="entry name" value="N6_MTASE"/>
    <property type="match status" value="1"/>
</dbReference>
<dbReference type="PANTHER" id="PTHR33841:SF1">
    <property type="entry name" value="DNA METHYLTRANSFERASE A"/>
    <property type="match status" value="1"/>
</dbReference>
<evidence type="ECO:0000256" key="4">
    <source>
        <dbReference type="ARBA" id="ARBA00022691"/>
    </source>
</evidence>
<dbReference type="EMBL" id="PTJC01000010">
    <property type="protein sequence ID" value="PPK83918.1"/>
    <property type="molecule type" value="Genomic_DNA"/>
</dbReference>
<evidence type="ECO:0000256" key="5">
    <source>
        <dbReference type="ARBA" id="ARBA00047942"/>
    </source>
</evidence>
<evidence type="ECO:0000256" key="2">
    <source>
        <dbReference type="ARBA" id="ARBA00022603"/>
    </source>
</evidence>
<accession>A0A2S6HZR2</accession>
<comment type="caution">
    <text evidence="8">The sequence shown here is derived from an EMBL/GenBank/DDBJ whole genome shotgun (WGS) entry which is preliminary data.</text>
</comment>
<dbReference type="GO" id="GO:0009007">
    <property type="term" value="F:site-specific DNA-methyltransferase (adenine-specific) activity"/>
    <property type="evidence" value="ECO:0007669"/>
    <property type="project" value="UniProtKB-EC"/>
</dbReference>
<dbReference type="PRINTS" id="PR00507">
    <property type="entry name" value="N12N6MTFRASE"/>
</dbReference>
<evidence type="ECO:0000259" key="6">
    <source>
        <dbReference type="Pfam" id="PF04313"/>
    </source>
</evidence>
<dbReference type="InterPro" id="IPR002052">
    <property type="entry name" value="DNA_methylase_N6_adenine_CS"/>
</dbReference>
<dbReference type="Gene3D" id="3.90.1570.30">
    <property type="match status" value="1"/>
</dbReference>
<dbReference type="PANTHER" id="PTHR33841">
    <property type="entry name" value="DNA METHYLTRANSFERASE YEEA-RELATED"/>
    <property type="match status" value="1"/>
</dbReference>
<dbReference type="OrthoDB" id="32195at2"/>
<dbReference type="InterPro" id="IPR029063">
    <property type="entry name" value="SAM-dependent_MTases_sf"/>
</dbReference>
<name>A0A2S6HZR2_9BACT</name>
<evidence type="ECO:0000313" key="9">
    <source>
        <dbReference type="Proteomes" id="UP000237662"/>
    </source>
</evidence>
<organism evidence="8 9">
    <name type="scientific">Neolewinella xylanilytica</name>
    <dbReference type="NCBI Taxonomy" id="1514080"/>
    <lineage>
        <taxon>Bacteria</taxon>
        <taxon>Pseudomonadati</taxon>
        <taxon>Bacteroidota</taxon>
        <taxon>Saprospiria</taxon>
        <taxon>Saprospirales</taxon>
        <taxon>Lewinellaceae</taxon>
        <taxon>Neolewinella</taxon>
    </lineage>
</organism>
<feature type="domain" description="Restriction endonuclease type I HsdR N-terminal" evidence="6">
    <location>
        <begin position="33"/>
        <end position="149"/>
    </location>
</feature>
<keyword evidence="3" id="KW-0808">Transferase</keyword>
<dbReference type="AlphaFoldDB" id="A0A2S6HZR2"/>
<dbReference type="Gene3D" id="3.40.50.150">
    <property type="entry name" value="Vaccinia Virus protein VP39"/>
    <property type="match status" value="1"/>
</dbReference>
<dbReference type="GO" id="GO:0003677">
    <property type="term" value="F:DNA binding"/>
    <property type="evidence" value="ECO:0007669"/>
    <property type="project" value="UniProtKB-KW"/>
</dbReference>
<dbReference type="GO" id="GO:0005524">
    <property type="term" value="F:ATP binding"/>
    <property type="evidence" value="ECO:0007669"/>
    <property type="project" value="UniProtKB-KW"/>
</dbReference>
<dbReference type="SUPFAM" id="SSF53335">
    <property type="entry name" value="S-adenosyl-L-methionine-dependent methyltransferases"/>
    <property type="match status" value="1"/>
</dbReference>
<dbReference type="InterPro" id="IPR007409">
    <property type="entry name" value="Restrct_endonuc_type1_HsdR_N"/>
</dbReference>
<comment type="catalytic activity">
    <reaction evidence="5">
        <text>a 2'-deoxyadenosine in DNA + S-adenosyl-L-methionine = an N(6)-methyl-2'-deoxyadenosine in DNA + S-adenosyl-L-homocysteine + H(+)</text>
        <dbReference type="Rhea" id="RHEA:15197"/>
        <dbReference type="Rhea" id="RHEA-COMP:12418"/>
        <dbReference type="Rhea" id="RHEA-COMP:12419"/>
        <dbReference type="ChEBI" id="CHEBI:15378"/>
        <dbReference type="ChEBI" id="CHEBI:57856"/>
        <dbReference type="ChEBI" id="CHEBI:59789"/>
        <dbReference type="ChEBI" id="CHEBI:90615"/>
        <dbReference type="ChEBI" id="CHEBI:90616"/>
        <dbReference type="EC" id="2.1.1.72"/>
    </reaction>
</comment>
<evidence type="ECO:0000259" key="7">
    <source>
        <dbReference type="Pfam" id="PF07669"/>
    </source>
</evidence>
<dbReference type="EC" id="2.1.1.72" evidence="1"/>
<proteinExistence type="predicted"/>
<dbReference type="Pfam" id="PF04313">
    <property type="entry name" value="HSDR_N"/>
    <property type="match status" value="1"/>
</dbReference>